<evidence type="ECO:0000256" key="1">
    <source>
        <dbReference type="SAM" id="Coils"/>
    </source>
</evidence>
<gene>
    <name evidence="2" type="ORF">FMOSSE_LOCUS6919</name>
</gene>
<comment type="caution">
    <text evidence="2">The sequence shown here is derived from an EMBL/GenBank/DDBJ whole genome shotgun (WGS) entry which is preliminary data.</text>
</comment>
<feature type="coiled-coil region" evidence="1">
    <location>
        <begin position="78"/>
        <end position="112"/>
    </location>
</feature>
<sequence>MESAATKEIITSKIIYYTSSSADDISEFNETDEILDIYLSFQEKCASISSNSSTMENDTNVELEQNNEGFHSQFKYLEEKVREREGETKANLNNLEKKISEREEKRESVILD</sequence>
<dbReference type="AlphaFoldDB" id="A0A9N9FW32"/>
<dbReference type="Proteomes" id="UP000789375">
    <property type="component" value="Unassembled WGS sequence"/>
</dbReference>
<proteinExistence type="predicted"/>
<evidence type="ECO:0000313" key="3">
    <source>
        <dbReference type="Proteomes" id="UP000789375"/>
    </source>
</evidence>
<keyword evidence="3" id="KW-1185">Reference proteome</keyword>
<organism evidence="2 3">
    <name type="scientific">Funneliformis mosseae</name>
    <name type="common">Endomycorrhizal fungus</name>
    <name type="synonym">Glomus mosseae</name>
    <dbReference type="NCBI Taxonomy" id="27381"/>
    <lineage>
        <taxon>Eukaryota</taxon>
        <taxon>Fungi</taxon>
        <taxon>Fungi incertae sedis</taxon>
        <taxon>Mucoromycota</taxon>
        <taxon>Glomeromycotina</taxon>
        <taxon>Glomeromycetes</taxon>
        <taxon>Glomerales</taxon>
        <taxon>Glomeraceae</taxon>
        <taxon>Funneliformis</taxon>
    </lineage>
</organism>
<keyword evidence="1" id="KW-0175">Coiled coil</keyword>
<dbReference type="EMBL" id="CAJVPP010001518">
    <property type="protein sequence ID" value="CAG8560188.1"/>
    <property type="molecule type" value="Genomic_DNA"/>
</dbReference>
<protein>
    <submittedName>
        <fullName evidence="2">10805_t:CDS:1</fullName>
    </submittedName>
</protein>
<reference evidence="2" key="1">
    <citation type="submission" date="2021-06" db="EMBL/GenBank/DDBJ databases">
        <authorList>
            <person name="Kallberg Y."/>
            <person name="Tangrot J."/>
            <person name="Rosling A."/>
        </authorList>
    </citation>
    <scope>NUCLEOTIDE SEQUENCE</scope>
    <source>
        <strain evidence="2">87-6 pot B 2015</strain>
    </source>
</reference>
<evidence type="ECO:0000313" key="2">
    <source>
        <dbReference type="EMBL" id="CAG8560188.1"/>
    </source>
</evidence>
<accession>A0A9N9FW32</accession>
<name>A0A9N9FW32_FUNMO</name>